<organism evidence="1 2">
    <name type="scientific">Bacillus changyiensis</name>
    <dbReference type="NCBI Taxonomy" id="3004103"/>
    <lineage>
        <taxon>Bacteria</taxon>
        <taxon>Bacillati</taxon>
        <taxon>Bacillota</taxon>
        <taxon>Bacilli</taxon>
        <taxon>Bacillales</taxon>
        <taxon>Bacillaceae</taxon>
        <taxon>Bacillus</taxon>
    </lineage>
</organism>
<evidence type="ECO:0000313" key="2">
    <source>
        <dbReference type="Proteomes" id="UP001211894"/>
    </source>
</evidence>
<protein>
    <recommendedName>
        <fullName evidence="3">Group-specific protein</fullName>
    </recommendedName>
</protein>
<evidence type="ECO:0008006" key="3">
    <source>
        <dbReference type="Google" id="ProtNLM"/>
    </source>
</evidence>
<evidence type="ECO:0000313" key="1">
    <source>
        <dbReference type="EMBL" id="MDA7028113.1"/>
    </source>
</evidence>
<keyword evidence="2" id="KW-1185">Reference proteome</keyword>
<gene>
    <name evidence="1" type="ORF">PJ311_16180</name>
</gene>
<sequence>MYLEPSDYDNVVVLIKYNKKYQYYVTDKELWVLDLNKLKLAFQIMGYQMNLIEDERMGFDVLTKEQYSIYKDKIKRYEVNYDELKDYYQLFQLIKEPQDDIREILPLFYIDFDKELFYSFYTEPGSYEEYIPDGWQGILTEELEKIIPRNMVYWRE</sequence>
<dbReference type="Proteomes" id="UP001211894">
    <property type="component" value="Unassembled WGS sequence"/>
</dbReference>
<reference evidence="1 2" key="1">
    <citation type="submission" date="2023-01" db="EMBL/GenBank/DDBJ databases">
        <title>Bacillus changyiensis sp. nov., isolated from a coastal deposit.</title>
        <authorList>
            <person name="Xiao G."/>
            <person name="Lai Q."/>
            <person name="Hu Z."/>
            <person name="Shao Z."/>
        </authorList>
    </citation>
    <scope>NUCLEOTIDE SEQUENCE [LARGE SCALE GENOMIC DNA]</scope>
    <source>
        <strain evidence="1 2">CLL-7-23</strain>
    </source>
</reference>
<proteinExistence type="predicted"/>
<comment type="caution">
    <text evidence="1">The sequence shown here is derived from an EMBL/GenBank/DDBJ whole genome shotgun (WGS) entry which is preliminary data.</text>
</comment>
<name>A0ABT4X746_9BACI</name>
<accession>A0ABT4X746</accession>
<dbReference type="EMBL" id="JAQKAB010000012">
    <property type="protein sequence ID" value="MDA7028113.1"/>
    <property type="molecule type" value="Genomic_DNA"/>
</dbReference>
<dbReference type="RefSeq" id="WP_271341925.1">
    <property type="nucleotide sequence ID" value="NZ_JAQKAB010000012.1"/>
</dbReference>